<keyword evidence="8" id="KW-1185">Reference proteome</keyword>
<dbReference type="PANTHER" id="PTHR15348">
    <property type="entry name" value="AT-RICH INTERACTIVE DOMAIN-CONTAINING PROTEIN ARID DOMAIN- CONTAINING PROTEIN DEAD RINGER PROTEIN B-CELL REGULATOR OF IGH TRANSCRIPTION BRIGHT"/>
    <property type="match status" value="1"/>
</dbReference>
<feature type="domain" description="ARID" evidence="6">
    <location>
        <begin position="944"/>
        <end position="1039"/>
    </location>
</feature>
<feature type="compositionally biased region" description="Basic and acidic residues" evidence="5">
    <location>
        <begin position="620"/>
        <end position="633"/>
    </location>
</feature>
<keyword evidence="2" id="KW-0238">DNA-binding</keyword>
<evidence type="ECO:0000259" key="6">
    <source>
        <dbReference type="PROSITE" id="PS51011"/>
    </source>
</evidence>
<dbReference type="GO" id="GO:0003677">
    <property type="term" value="F:DNA binding"/>
    <property type="evidence" value="ECO:0007669"/>
    <property type="project" value="UniProtKB-KW"/>
</dbReference>
<dbReference type="InterPro" id="IPR036431">
    <property type="entry name" value="ARID_dom_sf"/>
</dbReference>
<dbReference type="HOGENOM" id="CLU_268670_0_0_1"/>
<keyword evidence="4" id="KW-0539">Nucleus</keyword>
<keyword evidence="3" id="KW-0804">Transcription</keyword>
<organism evidence="7 8">
    <name type="scientific">Brassica oleracea var. oleracea</name>
    <dbReference type="NCBI Taxonomy" id="109376"/>
    <lineage>
        <taxon>Eukaryota</taxon>
        <taxon>Viridiplantae</taxon>
        <taxon>Streptophyta</taxon>
        <taxon>Embryophyta</taxon>
        <taxon>Tracheophyta</taxon>
        <taxon>Spermatophyta</taxon>
        <taxon>Magnoliopsida</taxon>
        <taxon>eudicotyledons</taxon>
        <taxon>Gunneridae</taxon>
        <taxon>Pentapetalae</taxon>
        <taxon>rosids</taxon>
        <taxon>malvids</taxon>
        <taxon>Brassicales</taxon>
        <taxon>Brassicaceae</taxon>
        <taxon>Brassiceae</taxon>
        <taxon>Brassica</taxon>
    </lineage>
</organism>
<dbReference type="EnsemblPlants" id="Bo7g014510.1">
    <property type="protein sequence ID" value="Bo7g014510.1"/>
    <property type="gene ID" value="Bo7g014510"/>
</dbReference>
<sequence length="1221" mass="135194">MVSIRLVDYSDPPKEQPVRPIPEMMFAVGEEPVGVRVLTYLSSGAINRIFNALEEEEVQVIRRSAFGKILEIVDKPFPMKSKMKLKETISEKPYWPSLFGKAEVATVASVIKLLARRSVADRAVRIKYACLAILSSVLLPTNMKMKICREHAEAIEDLDEFFSYPWGRLAFDMLMGSIKERDEVALSQNTIAVKGFALALQLVMVEAVPSLTEVVQEMCSDSEGDSDEEHDGMSEKPKRKTLSPGHARNVDKQTNVFFRSIIDEDPLRPIDESNLVWSDEEDDEKVNNMVYLINTNFQFTKSMFVGGLSKLDVDRRRETDNLTSKAKKSKKLPVLTPLNDPGYIASLVIEKMKPEFQTMDGNIMQACRREEEELRKFSSEVQKHDSSSSFNLTTLISLYRNAVEMENITERETDRVGQDTNKEIETEEQSLDNVMETDKQIATEQQSLDNADDKNPKETIGEDDPESEHKDSPPPMPMVTEEGTNDDDPPKIDDEKNSQLEVNRHPSPPPSVEDTLEQNIASNKVSSDVLRNGRDSDMVDEDTAVVHEETTTVPLSEDKGSPRHHANTVTEEEKPAEEHDMTSSGEQNEITVTPDTKLSEDKGSPLHTADTVMEQEDKYEEEHDMLSSGDHTEIALSPDTKLSEEKGSPLHHADTATEQDKTAEEHDMTSSGEHKEFPVIPDTKLSVDKGSPLHLANTVTEQDKTAEELDIISSGEQKEFLVNSDTKVFEENNDKIDEGEANNMNLADDGSRPVDHDQGTTTEVEKGLEVPGSETVSKLEDKPSEPLIETTVNVEKEPDMPATENLTENDKLSDVLAAGVSGDSAQTSSDHNEGVATLEAEPIEDMEIDVPDSKLVTDAGIDSTNNNDVNVDAPNAEKKDYSIVLVPEKSDTENENASVRLEPGPPCVVSSDTKGLSGGLNNGVHKIGQPSSGFDGTMSANQAAPGCDGTMSAKRSFLLDDASDGNESGTEEDQSAFMKELYQLFRAVIRLGGYDKVTGCKLWRQVGESFRPPKTCTTVSWTFRGFYEKALLEYERHKVMMGELQIPLATEPEPMNIDNQASGSGRAKRDSAARAMQGWNSQRLNGNGEVNDPAVKDKNLVLHQKREKQMGNTPGLLKRKRPSSTEHAIQVSRPMLDVTVVDVGPPADWVKINVQRTVRVQSDPAGRLVISGEPENPMNPWGATPFKKVVSLPTRIDPHHTSAVVTLNGQLFVRVPLEQSD</sequence>
<evidence type="ECO:0000313" key="8">
    <source>
        <dbReference type="Proteomes" id="UP000032141"/>
    </source>
</evidence>
<feature type="compositionally biased region" description="Basic and acidic residues" evidence="5">
    <location>
        <begin position="641"/>
        <end position="677"/>
    </location>
</feature>
<dbReference type="InterPro" id="IPR001606">
    <property type="entry name" value="ARID_dom"/>
</dbReference>
<feature type="compositionally biased region" description="Polar residues" evidence="5">
    <location>
        <begin position="517"/>
        <end position="526"/>
    </location>
</feature>
<feature type="compositionally biased region" description="Basic and acidic residues" evidence="5">
    <location>
        <begin position="749"/>
        <end position="768"/>
    </location>
</feature>
<dbReference type="STRING" id="109376.A0A0D3D3F1"/>
<feature type="region of interest" description="Disordered" evidence="5">
    <location>
        <begin position="409"/>
        <end position="690"/>
    </location>
</feature>
<dbReference type="PANTHER" id="PTHR15348:SF29">
    <property type="entry name" value="ARID DOMAIN-CONTAINING PROTEIN"/>
    <property type="match status" value="1"/>
</dbReference>
<reference evidence="7 8" key="1">
    <citation type="journal article" date="2014" name="Genome Biol.">
        <title>Transcriptome and methylome profiling reveals relics of genome dominance in the mesopolyploid Brassica oleracea.</title>
        <authorList>
            <person name="Parkin I.A."/>
            <person name="Koh C."/>
            <person name="Tang H."/>
            <person name="Robinson S.J."/>
            <person name="Kagale S."/>
            <person name="Clarke W.E."/>
            <person name="Town C.D."/>
            <person name="Nixon J."/>
            <person name="Krishnakumar V."/>
            <person name="Bidwell S.L."/>
            <person name="Denoeud F."/>
            <person name="Belcram H."/>
            <person name="Links M.G."/>
            <person name="Just J."/>
            <person name="Clarke C."/>
            <person name="Bender T."/>
            <person name="Huebert T."/>
            <person name="Mason A.S."/>
            <person name="Pires J.C."/>
            <person name="Barker G."/>
            <person name="Moore J."/>
            <person name="Walley P.G."/>
            <person name="Manoli S."/>
            <person name="Batley J."/>
            <person name="Edwards D."/>
            <person name="Nelson M.N."/>
            <person name="Wang X."/>
            <person name="Paterson A.H."/>
            <person name="King G."/>
            <person name="Bancroft I."/>
            <person name="Chalhoub B."/>
            <person name="Sharpe A.G."/>
        </authorList>
    </citation>
    <scope>NUCLEOTIDE SEQUENCE</scope>
    <source>
        <strain evidence="7 8">cv. TO1000</strain>
    </source>
</reference>
<feature type="compositionally biased region" description="Acidic residues" evidence="5">
    <location>
        <begin position="220"/>
        <end position="230"/>
    </location>
</feature>
<dbReference type="InterPro" id="IPR045147">
    <property type="entry name" value="ARI3A/B/C"/>
</dbReference>
<feature type="compositionally biased region" description="Polar residues" evidence="5">
    <location>
        <begin position="582"/>
        <end position="596"/>
    </location>
</feature>
<dbReference type="SMART" id="SM00501">
    <property type="entry name" value="BRIGHT"/>
    <property type="match status" value="1"/>
</dbReference>
<dbReference type="SMART" id="SM01014">
    <property type="entry name" value="ARID"/>
    <property type="match status" value="1"/>
</dbReference>
<proteinExistence type="predicted"/>
<feature type="region of interest" description="Disordered" evidence="5">
    <location>
        <begin position="731"/>
        <end position="810"/>
    </location>
</feature>
<evidence type="ECO:0000256" key="5">
    <source>
        <dbReference type="SAM" id="MobiDB-lite"/>
    </source>
</evidence>
<dbReference type="Pfam" id="PF09331">
    <property type="entry name" value="DUF1985"/>
    <property type="match status" value="1"/>
</dbReference>
<dbReference type="AlphaFoldDB" id="A0A0D3D3F1"/>
<dbReference type="GO" id="GO:0005634">
    <property type="term" value="C:nucleus"/>
    <property type="evidence" value="ECO:0007669"/>
    <property type="project" value="TreeGrafter"/>
</dbReference>
<dbReference type="OMA" id="YERHKVM"/>
<dbReference type="InterPro" id="IPR015410">
    <property type="entry name" value="DUF1985"/>
</dbReference>
<dbReference type="CDD" id="cd16100">
    <property type="entry name" value="ARID"/>
    <property type="match status" value="1"/>
</dbReference>
<dbReference type="SUPFAM" id="SSF46774">
    <property type="entry name" value="ARID-like"/>
    <property type="match status" value="1"/>
</dbReference>
<protein>
    <recommendedName>
        <fullName evidence="6">ARID domain-containing protein</fullName>
    </recommendedName>
</protein>
<feature type="compositionally biased region" description="Basic and acidic residues" evidence="5">
    <location>
        <begin position="409"/>
        <end position="424"/>
    </location>
</feature>
<dbReference type="Pfam" id="PF01388">
    <property type="entry name" value="ARID"/>
    <property type="match status" value="1"/>
</dbReference>
<feature type="compositionally biased region" description="Basic and acidic residues" evidence="5">
    <location>
        <begin position="571"/>
        <end position="581"/>
    </location>
</feature>
<dbReference type="Proteomes" id="UP000032141">
    <property type="component" value="Chromosome C7"/>
</dbReference>
<dbReference type="Gramene" id="Bo7g014510.1">
    <property type="protein sequence ID" value="Bo7g014510.1"/>
    <property type="gene ID" value="Bo7g014510"/>
</dbReference>
<accession>A0A0D3D3F1</accession>
<feature type="region of interest" description="Disordered" evidence="5">
    <location>
        <begin position="218"/>
        <end position="246"/>
    </location>
</feature>
<evidence type="ECO:0000256" key="3">
    <source>
        <dbReference type="ARBA" id="ARBA00023163"/>
    </source>
</evidence>
<dbReference type="GO" id="GO:0006357">
    <property type="term" value="P:regulation of transcription by RNA polymerase II"/>
    <property type="evidence" value="ECO:0007669"/>
    <property type="project" value="InterPro"/>
</dbReference>
<feature type="region of interest" description="Disordered" evidence="5">
    <location>
        <begin position="1053"/>
        <end position="1093"/>
    </location>
</feature>
<feature type="compositionally biased region" description="Basic and acidic residues" evidence="5">
    <location>
        <begin position="544"/>
        <end position="561"/>
    </location>
</feature>
<evidence type="ECO:0000256" key="1">
    <source>
        <dbReference type="ARBA" id="ARBA00023015"/>
    </source>
</evidence>
<dbReference type="Gene3D" id="1.10.150.60">
    <property type="entry name" value="ARID DNA-binding domain"/>
    <property type="match status" value="1"/>
</dbReference>
<reference evidence="7" key="2">
    <citation type="submission" date="2015-03" db="UniProtKB">
        <authorList>
            <consortium name="EnsemblPlants"/>
        </authorList>
    </citation>
    <scope>IDENTIFICATION</scope>
</reference>
<feature type="compositionally biased region" description="Basic and acidic residues" evidence="5">
    <location>
        <begin position="488"/>
        <end position="504"/>
    </location>
</feature>
<dbReference type="eggNOG" id="KOG2744">
    <property type="taxonomic scope" value="Eukaryota"/>
</dbReference>
<dbReference type="PROSITE" id="PS51011">
    <property type="entry name" value="ARID"/>
    <property type="match status" value="1"/>
</dbReference>
<evidence type="ECO:0000313" key="7">
    <source>
        <dbReference type="EnsemblPlants" id="Bo7g014510.1"/>
    </source>
</evidence>
<evidence type="ECO:0000256" key="2">
    <source>
        <dbReference type="ARBA" id="ARBA00023125"/>
    </source>
</evidence>
<name>A0A0D3D3F1_BRAOL</name>
<evidence type="ECO:0000256" key="4">
    <source>
        <dbReference type="ARBA" id="ARBA00023242"/>
    </source>
</evidence>
<keyword evidence="1" id="KW-0805">Transcription regulation</keyword>
<feature type="compositionally biased region" description="Basic and acidic residues" evidence="5">
    <location>
        <begin position="451"/>
        <end position="460"/>
    </location>
</feature>